<comment type="subcellular location">
    <subcellularLocation>
        <location evidence="4">Peroxisome membrane</location>
    </subcellularLocation>
</comment>
<proteinExistence type="predicted"/>
<organism evidence="5 6">
    <name type="scientific">Malassezia obtusa</name>
    <dbReference type="NCBI Taxonomy" id="76774"/>
    <lineage>
        <taxon>Eukaryota</taxon>
        <taxon>Fungi</taxon>
        <taxon>Dikarya</taxon>
        <taxon>Basidiomycota</taxon>
        <taxon>Ustilaginomycotina</taxon>
        <taxon>Malasseziomycetes</taxon>
        <taxon>Malasseziales</taxon>
        <taxon>Malasseziaceae</taxon>
        <taxon>Malassezia</taxon>
    </lineage>
</organism>
<dbReference type="Proteomes" id="UP001214603">
    <property type="component" value="Chromosome 1"/>
</dbReference>
<evidence type="ECO:0000313" key="5">
    <source>
        <dbReference type="EMBL" id="WFD01980.1"/>
    </source>
</evidence>
<dbReference type="GO" id="GO:0005778">
    <property type="term" value="C:peroxisomal membrane"/>
    <property type="evidence" value="ECO:0007669"/>
    <property type="project" value="UniProtKB-SubCell"/>
</dbReference>
<evidence type="ECO:0000256" key="4">
    <source>
        <dbReference type="ARBA" id="ARBA00046271"/>
    </source>
</evidence>
<accession>A0AAF0DYM1</accession>
<sequence>MSKPVPVPTPLEKRTAIDEVLGVFRHVPPSKTLDHLGRFLSTWSGTDKSLMTVQYSSKTIVGILLFLQGIRTRLNLSTAGKTPSGVAPLTSLADIIGDARILFRIWGLLPMIQWLISLERSPPPTKLLLQIERIQAWSMVAYCPMEALAYLGYHKVLNISEHRQNWLWKHALRLWLLYVVLQFVHIFENNRLLRLRAKALERSRGHPKPHPSKKTSEEVVPLTEEQQVTRRMWDELQERKNALVTNFWIYVGYLPPSVHWAVPSGVMAESWVGFFGAIAAIGGMVTSWKATA</sequence>
<gene>
    <name evidence="5" type="ORF">MOBT1_000663</name>
</gene>
<dbReference type="InterPro" id="IPR008733">
    <property type="entry name" value="PEX11"/>
</dbReference>
<evidence type="ECO:0000256" key="2">
    <source>
        <dbReference type="ARBA" id="ARBA00023136"/>
    </source>
</evidence>
<dbReference type="EMBL" id="CP119934">
    <property type="protein sequence ID" value="WFD01980.1"/>
    <property type="molecule type" value="Genomic_DNA"/>
</dbReference>
<reference evidence="5" key="1">
    <citation type="submission" date="2023-03" db="EMBL/GenBank/DDBJ databases">
        <title>Mating type loci evolution in Malassezia.</title>
        <authorList>
            <person name="Coelho M.A."/>
        </authorList>
    </citation>
    <scope>NUCLEOTIDE SEQUENCE</scope>
    <source>
        <strain evidence="5">CBS 7876</strain>
    </source>
</reference>
<dbReference type="AlphaFoldDB" id="A0AAF0DYM1"/>
<name>A0AAF0DYM1_9BASI</name>
<keyword evidence="6" id="KW-1185">Reference proteome</keyword>
<dbReference type="Pfam" id="PF05648">
    <property type="entry name" value="PEX11"/>
    <property type="match status" value="1"/>
</dbReference>
<keyword evidence="2" id="KW-0472">Membrane</keyword>
<dbReference type="PANTHER" id="PTHR12652:SF25">
    <property type="entry name" value="MICROBODY (PEROXISOME) PROLIFERATION PROTEIN PEROXIN 11C (EUROFUNG)"/>
    <property type="match status" value="1"/>
</dbReference>
<dbReference type="GO" id="GO:0016559">
    <property type="term" value="P:peroxisome fission"/>
    <property type="evidence" value="ECO:0007669"/>
    <property type="project" value="InterPro"/>
</dbReference>
<keyword evidence="3" id="KW-0576">Peroxisome</keyword>
<evidence type="ECO:0000256" key="1">
    <source>
        <dbReference type="ARBA" id="ARBA00022593"/>
    </source>
</evidence>
<keyword evidence="1" id="KW-0962">Peroxisome biogenesis</keyword>
<evidence type="ECO:0000313" key="6">
    <source>
        <dbReference type="Proteomes" id="UP001214603"/>
    </source>
</evidence>
<evidence type="ECO:0000256" key="3">
    <source>
        <dbReference type="ARBA" id="ARBA00023140"/>
    </source>
</evidence>
<protein>
    <submittedName>
        <fullName evidence="5">Uncharacterized protein</fullName>
    </submittedName>
</protein>
<dbReference type="PANTHER" id="PTHR12652">
    <property type="entry name" value="PEROXISOMAL BIOGENESIS FACTOR 11"/>
    <property type="match status" value="1"/>
</dbReference>